<dbReference type="EMBL" id="BAAFGZ010000007">
    <property type="protein sequence ID" value="GAB0131942.1"/>
    <property type="molecule type" value="Genomic_DNA"/>
</dbReference>
<feature type="compositionally biased region" description="Polar residues" evidence="2">
    <location>
        <begin position="650"/>
        <end position="663"/>
    </location>
</feature>
<feature type="compositionally biased region" description="Polar residues" evidence="2">
    <location>
        <begin position="836"/>
        <end position="846"/>
    </location>
</feature>
<feature type="region of interest" description="Disordered" evidence="2">
    <location>
        <begin position="568"/>
        <end position="615"/>
    </location>
</feature>
<dbReference type="Gene3D" id="1.25.40.10">
    <property type="entry name" value="Tetratricopeptide repeat domain"/>
    <property type="match status" value="1"/>
</dbReference>
<evidence type="ECO:0000256" key="1">
    <source>
        <dbReference type="RuleBase" id="RU369098"/>
    </source>
</evidence>
<dbReference type="PANTHER" id="PTHR15696">
    <property type="entry name" value="SMG-7 SUPPRESSOR WITH MORPHOLOGICAL EFFECT ON GENITALIA PROTEIN 7"/>
    <property type="match status" value="1"/>
</dbReference>
<gene>
    <name evidence="5" type="primary">g395</name>
    <name evidence="5" type="ORF">EsDP_00000395</name>
</gene>
<evidence type="ECO:0000256" key="2">
    <source>
        <dbReference type="SAM" id="MobiDB-lite"/>
    </source>
</evidence>
<dbReference type="InterPro" id="IPR045153">
    <property type="entry name" value="Est1/Ebs1-like"/>
</dbReference>
<dbReference type="Pfam" id="PF10374">
    <property type="entry name" value="EST1"/>
    <property type="match status" value="1"/>
</dbReference>
<feature type="compositionally biased region" description="Polar residues" evidence="2">
    <location>
        <begin position="568"/>
        <end position="587"/>
    </location>
</feature>
<dbReference type="InterPro" id="IPR019458">
    <property type="entry name" value="Est1-like_N"/>
</dbReference>
<organism evidence="5 6">
    <name type="scientific">Epichloe bromicola</name>
    <dbReference type="NCBI Taxonomy" id="79588"/>
    <lineage>
        <taxon>Eukaryota</taxon>
        <taxon>Fungi</taxon>
        <taxon>Dikarya</taxon>
        <taxon>Ascomycota</taxon>
        <taxon>Pezizomycotina</taxon>
        <taxon>Sordariomycetes</taxon>
        <taxon>Hypocreomycetidae</taxon>
        <taxon>Hypocreales</taxon>
        <taxon>Clavicipitaceae</taxon>
        <taxon>Epichloe</taxon>
    </lineage>
</organism>
<comment type="subcellular location">
    <subcellularLocation>
        <location evidence="1">Nucleus</location>
    </subcellularLocation>
</comment>
<evidence type="ECO:0000259" key="3">
    <source>
        <dbReference type="Pfam" id="PF10373"/>
    </source>
</evidence>
<dbReference type="Proteomes" id="UP001562357">
    <property type="component" value="Unassembled WGS sequence"/>
</dbReference>
<accession>A0ABQ0CER8</accession>
<feature type="region of interest" description="Disordered" evidence="2">
    <location>
        <begin position="790"/>
        <end position="846"/>
    </location>
</feature>
<dbReference type="SUPFAM" id="SSF48452">
    <property type="entry name" value="TPR-like"/>
    <property type="match status" value="1"/>
</dbReference>
<dbReference type="Pfam" id="PF10373">
    <property type="entry name" value="EST1_DNA_bind"/>
    <property type="match status" value="1"/>
</dbReference>
<sequence length="912" mass="100802">MEGQVVEAPGVDARHTLTLWTNSQALKLRKHLLKQVEKLHAESTSGVDISQFEIIEGLLEKFRLAFVHTIFLDFTWAVKESVEEALWTLHTSINTEYRRIQGRLKHSSHVVERRKVEKSYNNFLRVAQKFYKGYIQRLTARYDVPELRRVAKGIEVQQMDDADQISPVLAELRATVLKSCHSTLLRMGDLSRYRTQARHKNSGYETALTYYSLAHQLKPNSGYAYHQMGIVHLDQGNHLDVVYHFYHSWAVESPHPNARVNLEAEFKSLQLPNSAKSRHSASGTQDAFPMWFVRLHALFYKGEDFPQQAELEGEIMHRLEMACHSESSSGTLLKMALVNIAAHHVAAANYAESQTLAASRFYQFTLRFNALFMSTFCATFEPELKEAVSAEDNNSASVKGSKVTPIVEALLPILRVYSMWLAARRQEISTAVEAFGGVVPSLIQNVAKVLTLLCVFSYNQDGLASCPYLLSEDLEIRGFGPLSEDIIPEACRCFCSEDGTPKTYLEDPSSRLELVQESLARVLDTLRCAYFLAEDATLPVSYRVVDNWLIFEYNAGVSSAAPVVPTTSQLTSSGEASDFNTNIMNGTTKDHSEPSERSNQIPNDQTPDRIDLGPQYALDGDLWQDQASADDAENTVINMLTPFLKPPTPQLHQQQGRSPTDSSYEMHTRTANELLGSFQTDPSPTSSVPSGKFAQLPWAWFNTPKPDSAMGNLTPSGQDAFSAQPSPYSSPRRPLATGNQLDDPFATPGRNHYGAFINGSVVQQNRRKLASPAFSGAEPANHRNNLLQAFSGTNVPRSSPFTQWAETQKSMGEGEAPLPRQPRVLDHAPPLPPPQSTGTSGFSHPSSLYQGTPASGVGLGVGVGVVGTVAGQSTATGFANHQGEGSGRYFRMDQTTSSYNDAIMQAAYHGNK</sequence>
<feature type="region of interest" description="Disordered" evidence="2">
    <location>
        <begin position="707"/>
        <end position="739"/>
    </location>
</feature>
<proteinExistence type="predicted"/>
<evidence type="ECO:0000313" key="6">
    <source>
        <dbReference type="Proteomes" id="UP001562357"/>
    </source>
</evidence>
<feature type="region of interest" description="Disordered" evidence="2">
    <location>
        <begin position="642"/>
        <end position="665"/>
    </location>
</feature>
<name>A0ABQ0CER8_9HYPO</name>
<evidence type="ECO:0000313" key="5">
    <source>
        <dbReference type="EMBL" id="GAB0131942.1"/>
    </source>
</evidence>
<feature type="domain" description="DNA/RNA-binding" evidence="3">
    <location>
        <begin position="207"/>
        <end position="484"/>
    </location>
</feature>
<evidence type="ECO:0000259" key="4">
    <source>
        <dbReference type="Pfam" id="PF10374"/>
    </source>
</evidence>
<keyword evidence="1" id="KW-0539">Nucleus</keyword>
<comment type="function">
    <text evidence="1">Plays a role in nonsense-mediated mRNA decay.</text>
</comment>
<keyword evidence="1" id="KW-0866">Nonsense-mediated mRNA decay</keyword>
<feature type="domain" description="Telomerase activating protein Est1-like N-terminal" evidence="4">
    <location>
        <begin position="82"/>
        <end position="197"/>
    </location>
</feature>
<protein>
    <recommendedName>
        <fullName evidence="1">Nonsense-mediated mRNA decay factor</fullName>
    </recommendedName>
</protein>
<dbReference type="InterPro" id="IPR018834">
    <property type="entry name" value="DNA/RNA-bd_Est1-type"/>
</dbReference>
<feature type="compositionally biased region" description="Polar residues" evidence="2">
    <location>
        <begin position="711"/>
        <end position="729"/>
    </location>
</feature>
<feature type="compositionally biased region" description="Polar residues" evidence="2">
    <location>
        <begin position="790"/>
        <end position="810"/>
    </location>
</feature>
<reference evidence="6" key="1">
    <citation type="submission" date="2024-06" db="EMBL/GenBank/DDBJ databases">
        <title>Draft Genome Sequences of Epichloe bromicola Strains Isolated from Elymus ciliaris.</title>
        <authorList>
            <consortium name="Epichloe bromicola genome sequencing consortium"/>
            <person name="Miura A."/>
            <person name="Imano S."/>
            <person name="Ashida A."/>
            <person name="Sato I."/>
            <person name="Chiba S."/>
            <person name="Tanaka A."/>
            <person name="Camagna M."/>
            <person name="Takemoto D."/>
        </authorList>
    </citation>
    <scope>NUCLEOTIDE SEQUENCE [LARGE SCALE GENOMIC DNA]</scope>
    <source>
        <strain evidence="6">DP</strain>
    </source>
</reference>
<dbReference type="InterPro" id="IPR011990">
    <property type="entry name" value="TPR-like_helical_dom_sf"/>
</dbReference>
<dbReference type="PANTHER" id="PTHR15696:SF36">
    <property type="entry name" value="NONSENSE-MEDIATED MRNA DECAY FACTOR"/>
    <property type="match status" value="1"/>
</dbReference>
<keyword evidence="6" id="KW-1185">Reference proteome</keyword>
<comment type="caution">
    <text evidence="5">The sequence shown here is derived from an EMBL/GenBank/DDBJ whole genome shotgun (WGS) entry which is preliminary data.</text>
</comment>